<dbReference type="Gene3D" id="1.10.287.110">
    <property type="entry name" value="DnaJ domain"/>
    <property type="match status" value="1"/>
</dbReference>
<dbReference type="InterPro" id="IPR036869">
    <property type="entry name" value="J_dom_sf"/>
</dbReference>
<feature type="region of interest" description="Disordered" evidence="1">
    <location>
        <begin position="262"/>
        <end position="295"/>
    </location>
</feature>
<dbReference type="PANTHER" id="PTHR44137">
    <property type="entry name" value="BNAC03G44070D PROTEIN"/>
    <property type="match status" value="1"/>
</dbReference>
<feature type="compositionally biased region" description="Basic and acidic residues" evidence="1">
    <location>
        <begin position="639"/>
        <end position="655"/>
    </location>
</feature>
<dbReference type="Pfam" id="PF11926">
    <property type="entry name" value="DUF3444"/>
    <property type="match status" value="2"/>
</dbReference>
<organism evidence="3 4">
    <name type="scientific">Camelina sativa</name>
    <name type="common">False flax</name>
    <name type="synonym">Myagrum sativum</name>
    <dbReference type="NCBI Taxonomy" id="90675"/>
    <lineage>
        <taxon>Eukaryota</taxon>
        <taxon>Viridiplantae</taxon>
        <taxon>Streptophyta</taxon>
        <taxon>Embryophyta</taxon>
        <taxon>Tracheophyta</taxon>
        <taxon>Spermatophyta</taxon>
        <taxon>Magnoliopsida</taxon>
        <taxon>eudicotyledons</taxon>
        <taxon>Gunneridae</taxon>
        <taxon>Pentapetalae</taxon>
        <taxon>rosids</taxon>
        <taxon>malvids</taxon>
        <taxon>Brassicales</taxon>
        <taxon>Brassicaceae</taxon>
        <taxon>Camelineae</taxon>
        <taxon>Camelina</taxon>
    </lineage>
</organism>
<keyword evidence="3" id="KW-1185">Reference proteome</keyword>
<reference evidence="4" key="2">
    <citation type="submission" date="2025-08" db="UniProtKB">
        <authorList>
            <consortium name="RefSeq"/>
        </authorList>
    </citation>
    <scope>IDENTIFICATION</scope>
    <source>
        <tissue evidence="4">Leaf</tissue>
    </source>
</reference>
<dbReference type="SUPFAM" id="SSF46565">
    <property type="entry name" value="Chaperone J-domain"/>
    <property type="match status" value="1"/>
</dbReference>
<dbReference type="InterPro" id="IPR001623">
    <property type="entry name" value="DnaJ_domain"/>
</dbReference>
<evidence type="ECO:0000256" key="1">
    <source>
        <dbReference type="SAM" id="MobiDB-lite"/>
    </source>
</evidence>
<name>A0ABM0XF45_CAMSA</name>
<gene>
    <name evidence="4" type="primary">LOC104763344</name>
</gene>
<dbReference type="InterPro" id="IPR024593">
    <property type="entry name" value="DUF3444"/>
</dbReference>
<reference evidence="3" key="1">
    <citation type="journal article" date="2014" name="Nat. Commun.">
        <title>The emerging biofuel crop Camelina sativa retains a highly undifferentiated hexaploid genome structure.</title>
        <authorList>
            <person name="Kagale S."/>
            <person name="Koh C."/>
            <person name="Nixon J."/>
            <person name="Bollina V."/>
            <person name="Clarke W.E."/>
            <person name="Tuteja R."/>
            <person name="Spillane C."/>
            <person name="Robinson S.J."/>
            <person name="Links M.G."/>
            <person name="Clarke C."/>
            <person name="Higgins E.E."/>
            <person name="Huebert T."/>
            <person name="Sharpe A.G."/>
            <person name="Parkin I.A."/>
        </authorList>
    </citation>
    <scope>NUCLEOTIDE SEQUENCE [LARGE SCALE GENOMIC DNA]</scope>
    <source>
        <strain evidence="3">cv. DH55</strain>
    </source>
</reference>
<evidence type="ECO:0000259" key="2">
    <source>
        <dbReference type="Pfam" id="PF11926"/>
    </source>
</evidence>
<accession>A0ABM0XF45</accession>
<proteinExistence type="predicted"/>
<evidence type="ECO:0000313" key="3">
    <source>
        <dbReference type="Proteomes" id="UP000694864"/>
    </source>
</evidence>
<feature type="region of interest" description="Disordered" evidence="1">
    <location>
        <begin position="618"/>
        <end position="655"/>
    </location>
</feature>
<dbReference type="RefSeq" id="XP_010485028.1">
    <property type="nucleotide sequence ID" value="XM_010486726.1"/>
</dbReference>
<sequence>MLQMDRRIGENIREEARRAKAIAVEMYRTGDFCGAKEFAVRAQRLNPSLCGLLRLNAVLDVRMGFAKQINGEIDWYAVLSVDPTADLETIQQRYQKLSLDIILDDCDNTVCSIDEANMLLTGSWNHLCNEEAKQVYDMRRQEQLQLQNLRRASEAFSNSVDNSTFWTLCRSCNMKYEFPGRCKDRRVMCVHCCMPFDALECPGPSMNRFTPSTYEKQQQLRRAGTIQVPSFTNNPVVLSAVPEPVLTSQRTFDQVNRVGQETVEARFEQPPSRVSGPVNQLRRASGGDNKRKGPLLTNVPQFRRISEDAGLRGMIEKGKSLVEQITLGRLVSASQQNNVASASSATNIPQGSKNCIAAEGVKCESKNTNVVVKKEEPDAVFVIVPDTDFHNFDNDRTKASFREGNQVWAVYDDKGMPRLYAMVHGLVSQEPFKMCYSWLYSKNNEELGPMKWIESGFYKTTGSFSIGKRDFWALYTNWSPSWNSSTPEEVVNNYQLVEVLHDFEEGVGLPVVPLVKVPGYKVVFRRHPYQWTIPKCELFRLSHQVDSHFLTSEDGENVPVGFLELDPAHLTPELLNVVTKEEMRGLENVAFKKPKEEADGGEAKKKLGMMRKLETVVKKPKEEVDDGVGSSSNAANDGETTKVKLELEGDKEEKL</sequence>
<dbReference type="CDD" id="cd06257">
    <property type="entry name" value="DnaJ"/>
    <property type="match status" value="1"/>
</dbReference>
<dbReference type="PANTHER" id="PTHR44137:SF51">
    <property type="entry name" value="MOLECULAR CHAPERONE HSP40_DNAJ FAMILY PROTEIN"/>
    <property type="match status" value="1"/>
</dbReference>
<protein>
    <submittedName>
        <fullName evidence="4">Uncharacterized protein LOC104763344</fullName>
    </submittedName>
</protein>
<feature type="domain" description="DUF3444" evidence="2">
    <location>
        <begin position="383"/>
        <end position="469"/>
    </location>
</feature>
<evidence type="ECO:0000313" key="4">
    <source>
        <dbReference type="RefSeq" id="XP_010485028.1"/>
    </source>
</evidence>
<feature type="domain" description="DUF3444" evidence="2">
    <location>
        <begin position="470"/>
        <end position="553"/>
    </location>
</feature>
<dbReference type="Proteomes" id="UP000694864">
    <property type="component" value="Chromosome 18"/>
</dbReference>
<dbReference type="GeneID" id="104763344"/>